<dbReference type="Proteomes" id="UP000325780">
    <property type="component" value="Unassembled WGS sequence"/>
</dbReference>
<dbReference type="AlphaFoldDB" id="A0A5N6U595"/>
<evidence type="ECO:0000259" key="1">
    <source>
        <dbReference type="Pfam" id="PF05368"/>
    </source>
</evidence>
<feature type="domain" description="NmrA-like" evidence="1">
    <location>
        <begin position="3"/>
        <end position="296"/>
    </location>
</feature>
<dbReference type="InterPro" id="IPR008030">
    <property type="entry name" value="NmrA-like"/>
</dbReference>
<dbReference type="InterPro" id="IPR036291">
    <property type="entry name" value="NAD(P)-bd_dom_sf"/>
</dbReference>
<name>A0A5N6U595_ASPAV</name>
<dbReference type="OrthoDB" id="419598at2759"/>
<gene>
    <name evidence="2" type="ORF">BDV25DRAFT_136567</name>
</gene>
<proteinExistence type="predicted"/>
<protein>
    <recommendedName>
        <fullName evidence="1">NmrA-like domain-containing protein</fullName>
    </recommendedName>
</protein>
<dbReference type="PANTHER" id="PTHR43162:SF1">
    <property type="entry name" value="PRESTALK A DIFFERENTIATION PROTEIN A"/>
    <property type="match status" value="1"/>
</dbReference>
<dbReference type="Gene3D" id="3.40.50.720">
    <property type="entry name" value="NAD(P)-binding Rossmann-like Domain"/>
    <property type="match status" value="1"/>
</dbReference>
<evidence type="ECO:0000313" key="3">
    <source>
        <dbReference type="Proteomes" id="UP000325780"/>
    </source>
</evidence>
<dbReference type="SUPFAM" id="SSF51735">
    <property type="entry name" value="NAD(P)-binding Rossmann-fold domains"/>
    <property type="match status" value="1"/>
</dbReference>
<dbReference type="PANTHER" id="PTHR43162">
    <property type="match status" value="1"/>
</dbReference>
<dbReference type="EMBL" id="ML742035">
    <property type="protein sequence ID" value="KAE8153817.1"/>
    <property type="molecule type" value="Genomic_DNA"/>
</dbReference>
<organism evidence="2 3">
    <name type="scientific">Aspergillus avenaceus</name>
    <dbReference type="NCBI Taxonomy" id="36643"/>
    <lineage>
        <taxon>Eukaryota</taxon>
        <taxon>Fungi</taxon>
        <taxon>Dikarya</taxon>
        <taxon>Ascomycota</taxon>
        <taxon>Pezizomycotina</taxon>
        <taxon>Eurotiomycetes</taxon>
        <taxon>Eurotiomycetidae</taxon>
        <taxon>Eurotiales</taxon>
        <taxon>Aspergillaceae</taxon>
        <taxon>Aspergillus</taxon>
        <taxon>Aspergillus subgen. Circumdati</taxon>
    </lineage>
</organism>
<accession>A0A5N6U595</accession>
<dbReference type="Pfam" id="PF05368">
    <property type="entry name" value="NmrA"/>
    <property type="match status" value="1"/>
</dbReference>
<keyword evidence="3" id="KW-1185">Reference proteome</keyword>
<evidence type="ECO:0000313" key="2">
    <source>
        <dbReference type="EMBL" id="KAE8153817.1"/>
    </source>
</evidence>
<sequence length="306" mass="33777">MARKVIVFGATGGVGSATALTARQLGAEVSLAMRDISKTIPSLESSTEKESGFPRIQADLAQPDSVRSAVTQTGAQYAFVYTLWGTSDHMRPSFEALKAAGIKSIVLLSSFSVHGDPRSCPTTHLIAWTHAQVEIALQDVFGPDGYVIVRLAFFATNARWWARDIAGGEVRISYPRVRWDFISPDDIGAICGRILVQVSQSEERIVGLVGREYMSMREAIGVIARVLGKEVRVTTISQDECVQRFIAEDGLPEVLARDVLREYDEAGDGEFYPNVPEARGNVERYLQRPPTGFEEWVQQHKDVFVV</sequence>
<dbReference type="InterPro" id="IPR051604">
    <property type="entry name" value="Ergot_Alk_Oxidoreductase"/>
</dbReference>
<reference evidence="2 3" key="1">
    <citation type="submission" date="2019-04" db="EMBL/GenBank/DDBJ databases">
        <title>Friends and foes A comparative genomics study of 23 Aspergillus species from section Flavi.</title>
        <authorList>
            <consortium name="DOE Joint Genome Institute"/>
            <person name="Kjaerbolling I."/>
            <person name="Vesth T."/>
            <person name="Frisvad J.C."/>
            <person name="Nybo J.L."/>
            <person name="Theobald S."/>
            <person name="Kildgaard S."/>
            <person name="Isbrandt T."/>
            <person name="Kuo A."/>
            <person name="Sato A."/>
            <person name="Lyhne E.K."/>
            <person name="Kogle M.E."/>
            <person name="Wiebenga A."/>
            <person name="Kun R.S."/>
            <person name="Lubbers R.J."/>
            <person name="Makela M.R."/>
            <person name="Barry K."/>
            <person name="Chovatia M."/>
            <person name="Clum A."/>
            <person name="Daum C."/>
            <person name="Haridas S."/>
            <person name="He G."/>
            <person name="LaButti K."/>
            <person name="Lipzen A."/>
            <person name="Mondo S."/>
            <person name="Riley R."/>
            <person name="Salamov A."/>
            <person name="Simmons B.A."/>
            <person name="Magnuson J.K."/>
            <person name="Henrissat B."/>
            <person name="Mortensen U.H."/>
            <person name="Larsen T.O."/>
            <person name="Devries R.P."/>
            <person name="Grigoriev I.V."/>
            <person name="Machida M."/>
            <person name="Baker S.E."/>
            <person name="Andersen M.R."/>
        </authorList>
    </citation>
    <scope>NUCLEOTIDE SEQUENCE [LARGE SCALE GENOMIC DNA]</scope>
    <source>
        <strain evidence="2 3">IBT 18842</strain>
    </source>
</reference>